<organism evidence="3 4">
    <name type="scientific">Nonomuraea wenchangensis</name>
    <dbReference type="NCBI Taxonomy" id="568860"/>
    <lineage>
        <taxon>Bacteria</taxon>
        <taxon>Bacillati</taxon>
        <taxon>Actinomycetota</taxon>
        <taxon>Actinomycetes</taxon>
        <taxon>Streptosporangiales</taxon>
        <taxon>Streptosporangiaceae</taxon>
        <taxon>Nonomuraea</taxon>
    </lineage>
</organism>
<feature type="region of interest" description="Disordered" evidence="1">
    <location>
        <begin position="1"/>
        <end position="23"/>
    </location>
</feature>
<evidence type="ECO:0000313" key="3">
    <source>
        <dbReference type="EMBL" id="SET79612.1"/>
    </source>
</evidence>
<evidence type="ECO:0000256" key="1">
    <source>
        <dbReference type="SAM" id="MobiDB-lite"/>
    </source>
</evidence>
<protein>
    <recommendedName>
        <fullName evidence="5">WD40-like Beta Propeller Repeat</fullName>
    </recommendedName>
</protein>
<keyword evidence="2" id="KW-0812">Transmembrane</keyword>
<name>A0A1I0H7L0_9ACTN</name>
<dbReference type="SUPFAM" id="SSF82171">
    <property type="entry name" value="DPP6 N-terminal domain-like"/>
    <property type="match status" value="1"/>
</dbReference>
<gene>
    <name evidence="3" type="ORF">SAMN05421811_104162</name>
</gene>
<feature type="transmembrane region" description="Helical" evidence="2">
    <location>
        <begin position="33"/>
        <end position="51"/>
    </location>
</feature>
<proteinExistence type="predicted"/>
<dbReference type="AlphaFoldDB" id="A0A1I0H7L0"/>
<keyword evidence="4" id="KW-1185">Reference proteome</keyword>
<keyword evidence="2" id="KW-0472">Membrane</keyword>
<sequence>MGASVDMNGTDAGGLDLPPHGLKDSRRRRPMRWVGVLLLLICILGAGFLYMNQDNTPRPAWEWKPGPYDPPVQYAFIPEDTECHGWPSSPTEEEAEPPLIACTEWRLRVNYKLGKGRQDIGLIFGAGCGGYRRGVSVGDDDCTSDIELHDAASQVQLSDSERRGVPLRITRDGHRIAYLSKKYLQFVGWDLPTAQQKAISPRLDARMLDDVRSVEISPDGKFFAVSFAGDQPRLLVTEFATGQTTTLRGFCTILGLSQGASRIAAQRTCSDLVEAGPVTILKRDGTVISEWGSAASVGSLSPDGQSVVEIQADFGDDGDEHLVTRNAMTGKVTKKLKLNLLSEPSDAVGHAWLSNREFIVEAETPEPGGSFGYYRVNVQTGASHRIRDLGLNPGSTVSLGSAFVRD</sequence>
<dbReference type="STRING" id="568860.SAMN05421811_104162"/>
<dbReference type="EMBL" id="FOHX01000004">
    <property type="protein sequence ID" value="SET79612.1"/>
    <property type="molecule type" value="Genomic_DNA"/>
</dbReference>
<evidence type="ECO:0008006" key="5">
    <source>
        <dbReference type="Google" id="ProtNLM"/>
    </source>
</evidence>
<evidence type="ECO:0000313" key="4">
    <source>
        <dbReference type="Proteomes" id="UP000199361"/>
    </source>
</evidence>
<evidence type="ECO:0000256" key="2">
    <source>
        <dbReference type="SAM" id="Phobius"/>
    </source>
</evidence>
<dbReference type="Proteomes" id="UP000199361">
    <property type="component" value="Unassembled WGS sequence"/>
</dbReference>
<keyword evidence="2" id="KW-1133">Transmembrane helix</keyword>
<reference evidence="3 4" key="1">
    <citation type="submission" date="2016-10" db="EMBL/GenBank/DDBJ databases">
        <authorList>
            <person name="de Groot N.N."/>
        </authorList>
    </citation>
    <scope>NUCLEOTIDE SEQUENCE [LARGE SCALE GENOMIC DNA]</scope>
    <source>
        <strain evidence="3 4">CGMCC 4.5598</strain>
    </source>
</reference>
<accession>A0A1I0H7L0</accession>